<dbReference type="GO" id="GO:0004568">
    <property type="term" value="F:chitinase activity"/>
    <property type="evidence" value="ECO:0000318"/>
    <property type="project" value="GO_Central"/>
</dbReference>
<dbReference type="Proteomes" id="UP000008311">
    <property type="component" value="Unassembled WGS sequence"/>
</dbReference>
<evidence type="ECO:0000256" key="1">
    <source>
        <dbReference type="ARBA" id="ARBA00008682"/>
    </source>
</evidence>
<dbReference type="GO" id="GO:0005975">
    <property type="term" value="P:carbohydrate metabolic process"/>
    <property type="evidence" value="ECO:0007669"/>
    <property type="project" value="InterPro"/>
</dbReference>
<accession>B9SBZ9</accession>
<dbReference type="EMBL" id="EQ973918">
    <property type="protein sequence ID" value="EEF38857.1"/>
    <property type="molecule type" value="Genomic_DNA"/>
</dbReference>
<keyword evidence="3 6" id="KW-0378">Hydrolase</keyword>
<dbReference type="InterPro" id="IPR017853">
    <property type="entry name" value="GH"/>
</dbReference>
<dbReference type="GO" id="GO:0005576">
    <property type="term" value="C:extracellular region"/>
    <property type="evidence" value="ECO:0000318"/>
    <property type="project" value="GO_Central"/>
</dbReference>
<evidence type="ECO:0000256" key="6">
    <source>
        <dbReference type="RuleBase" id="RU000489"/>
    </source>
</evidence>
<dbReference type="FunFam" id="3.10.50.10:FF:000003">
    <property type="entry name" value="Class V chitinase CHIT5b"/>
    <property type="match status" value="1"/>
</dbReference>
<dbReference type="eggNOG" id="KOG2806">
    <property type="taxonomic scope" value="Eukaryota"/>
</dbReference>
<protein>
    <submittedName>
        <fullName evidence="9">Chitinase, putative</fullName>
    </submittedName>
</protein>
<evidence type="ECO:0000256" key="2">
    <source>
        <dbReference type="ARBA" id="ARBA00022729"/>
    </source>
</evidence>
<organism evidence="9 10">
    <name type="scientific">Ricinus communis</name>
    <name type="common">Castor bean</name>
    <dbReference type="NCBI Taxonomy" id="3988"/>
    <lineage>
        <taxon>Eukaryota</taxon>
        <taxon>Viridiplantae</taxon>
        <taxon>Streptophyta</taxon>
        <taxon>Embryophyta</taxon>
        <taxon>Tracheophyta</taxon>
        <taxon>Spermatophyta</taxon>
        <taxon>Magnoliopsida</taxon>
        <taxon>eudicotyledons</taxon>
        <taxon>Gunneridae</taxon>
        <taxon>Pentapetalae</taxon>
        <taxon>rosids</taxon>
        <taxon>fabids</taxon>
        <taxon>Malpighiales</taxon>
        <taxon>Euphorbiaceae</taxon>
        <taxon>Acalyphoideae</taxon>
        <taxon>Acalypheae</taxon>
        <taxon>Ricinus</taxon>
    </lineage>
</organism>
<keyword evidence="4" id="KW-0325">Glycoprotein</keyword>
<evidence type="ECO:0000256" key="3">
    <source>
        <dbReference type="ARBA" id="ARBA00022801"/>
    </source>
</evidence>
<dbReference type="SUPFAM" id="SSF54556">
    <property type="entry name" value="Chitinase insertion domain"/>
    <property type="match status" value="1"/>
</dbReference>
<feature type="domain" description="GH18" evidence="8">
    <location>
        <begin position="27"/>
        <end position="368"/>
    </location>
</feature>
<dbReference type="STRING" id="3988.B9SBZ9"/>
<dbReference type="AlphaFoldDB" id="B9SBZ9"/>
<evidence type="ECO:0000259" key="8">
    <source>
        <dbReference type="PROSITE" id="PS51910"/>
    </source>
</evidence>
<dbReference type="Gene3D" id="3.10.50.10">
    <property type="match status" value="1"/>
</dbReference>
<dbReference type="CDD" id="cd02879">
    <property type="entry name" value="GH18_plant_chitinase_class_V"/>
    <property type="match status" value="1"/>
</dbReference>
<comment type="similarity">
    <text evidence="1">Belongs to the glycosyl hydrolase 18 family. Chitinase class V subfamily.</text>
</comment>
<dbReference type="InterPro" id="IPR011583">
    <property type="entry name" value="Chitinase_II/V-like_cat"/>
</dbReference>
<proteinExistence type="inferred from homology"/>
<keyword evidence="2 7" id="KW-0732">Signal</keyword>
<feature type="chain" id="PRO_5002891318" evidence="7">
    <location>
        <begin position="25"/>
        <end position="376"/>
    </location>
</feature>
<dbReference type="InterPro" id="IPR050314">
    <property type="entry name" value="Glycosyl_Hydrlase_18"/>
</dbReference>
<dbReference type="PANTHER" id="PTHR11177:SF395">
    <property type="entry name" value="GH18 DOMAIN-CONTAINING PROTEIN"/>
    <property type="match status" value="1"/>
</dbReference>
<feature type="signal peptide" evidence="7">
    <location>
        <begin position="1"/>
        <end position="24"/>
    </location>
</feature>
<dbReference type="PROSITE" id="PS51910">
    <property type="entry name" value="GH18_2"/>
    <property type="match status" value="1"/>
</dbReference>
<keyword evidence="5 6" id="KW-0326">Glycosidase</keyword>
<evidence type="ECO:0000256" key="4">
    <source>
        <dbReference type="ARBA" id="ARBA00023180"/>
    </source>
</evidence>
<gene>
    <name evidence="9" type="ORF">RCOM_0701160</name>
</gene>
<dbReference type="Gene3D" id="3.20.20.80">
    <property type="entry name" value="Glycosidases"/>
    <property type="match status" value="1"/>
</dbReference>
<dbReference type="InParanoid" id="B9SBZ9"/>
<evidence type="ECO:0000313" key="10">
    <source>
        <dbReference type="Proteomes" id="UP000008311"/>
    </source>
</evidence>
<dbReference type="InterPro" id="IPR001223">
    <property type="entry name" value="Glyco_hydro18_cat"/>
</dbReference>
<reference evidence="10" key="1">
    <citation type="journal article" date="2010" name="Nat. Biotechnol.">
        <title>Draft genome sequence of the oilseed species Ricinus communis.</title>
        <authorList>
            <person name="Chan A.P."/>
            <person name="Crabtree J."/>
            <person name="Zhao Q."/>
            <person name="Lorenzi H."/>
            <person name="Orvis J."/>
            <person name="Puiu D."/>
            <person name="Melake-Berhan A."/>
            <person name="Jones K.M."/>
            <person name="Redman J."/>
            <person name="Chen G."/>
            <person name="Cahoon E.B."/>
            <person name="Gedil M."/>
            <person name="Stanke M."/>
            <person name="Haas B.J."/>
            <person name="Wortman J.R."/>
            <person name="Fraser-Liggett C.M."/>
            <person name="Ravel J."/>
            <person name="Rabinowicz P.D."/>
        </authorList>
    </citation>
    <scope>NUCLEOTIDE SEQUENCE [LARGE SCALE GENOMIC DNA]</scope>
    <source>
        <strain evidence="10">cv. Hale</strain>
    </source>
</reference>
<dbReference type="GO" id="GO:0006032">
    <property type="term" value="P:chitin catabolic process"/>
    <property type="evidence" value="ECO:0000318"/>
    <property type="project" value="GO_Central"/>
</dbReference>
<name>B9SBZ9_RICCO</name>
<dbReference type="Pfam" id="PF00704">
    <property type="entry name" value="Glyco_hydro_18"/>
    <property type="match status" value="1"/>
</dbReference>
<evidence type="ECO:0000256" key="5">
    <source>
        <dbReference type="ARBA" id="ARBA00023295"/>
    </source>
</evidence>
<dbReference type="PANTHER" id="PTHR11177">
    <property type="entry name" value="CHITINASE"/>
    <property type="match status" value="1"/>
</dbReference>
<dbReference type="InterPro" id="IPR001579">
    <property type="entry name" value="Glyco_hydro_18_chit_AS"/>
</dbReference>
<dbReference type="GO" id="GO:0008061">
    <property type="term" value="F:chitin binding"/>
    <property type="evidence" value="ECO:0007669"/>
    <property type="project" value="InterPro"/>
</dbReference>
<keyword evidence="10" id="KW-1185">Reference proteome</keyword>
<dbReference type="SUPFAM" id="SSF51445">
    <property type="entry name" value="(Trans)glycosidases"/>
    <property type="match status" value="1"/>
</dbReference>
<sequence length="376" mass="41378">MAAKIFPLLSTLLLFFLHLHSSAGQNVVRAAYWHYGTQFPVSEIDSTLFTHLFCAFADLDRQTYRVTIPSANQAQFSTFTEIVRRRNPSVKTLLSIGGGGGEAVAAAFDSMASQANSRKQFIDSSIIIARSYRFDGLDLDWEYPDTTTKMANLGLLLTEWRAAIANESAVTGNAPLLLSAAVFRSSDYFTIDYPVQEISNSLDWINVMAYDFYGAGWSNVTGPPAALYNPGTTVSGDYGVRTWIQSGLAANKIVLGFPYYGRAWRLANANDNGFFAPAVGAALTDAVSYEEINDLIDDDDATALYNATYVSNYYYSGTTWIGYDDTTSISAKVTYIKDNGLLGYFAWQVAGDDDWALSRQGQYLKLLLLLLLPKNA</sequence>
<evidence type="ECO:0000313" key="9">
    <source>
        <dbReference type="EMBL" id="EEF38857.1"/>
    </source>
</evidence>
<dbReference type="PROSITE" id="PS01095">
    <property type="entry name" value="GH18_1"/>
    <property type="match status" value="1"/>
</dbReference>
<dbReference type="SMART" id="SM00636">
    <property type="entry name" value="Glyco_18"/>
    <property type="match status" value="1"/>
</dbReference>
<evidence type="ECO:0000256" key="7">
    <source>
        <dbReference type="SAM" id="SignalP"/>
    </source>
</evidence>
<dbReference type="FunFam" id="3.20.20.80:FF:000091">
    <property type="entry name" value="Class V chitinase CHIT5"/>
    <property type="match status" value="1"/>
</dbReference>
<dbReference type="InterPro" id="IPR029070">
    <property type="entry name" value="Chitinase_insertion_sf"/>
</dbReference>